<dbReference type="HOGENOM" id="CLU_2406757_0_0_4"/>
<dbReference type="EMBL" id="CP003915">
    <property type="protein sequence ID" value="AHG65001.1"/>
    <property type="molecule type" value="Genomic_DNA"/>
</dbReference>
<name>W0PE04_ADVMD</name>
<dbReference type="AlphaFoldDB" id="W0PE04"/>
<protein>
    <submittedName>
        <fullName evidence="1">Uncharacterized protein</fullName>
    </submittedName>
</protein>
<evidence type="ECO:0000313" key="2">
    <source>
        <dbReference type="Proteomes" id="UP000019095"/>
    </source>
</evidence>
<sequence length="92" mass="10401">MRPASIGPFEPDLSGNAGGDLNLLHLCYECAVRKGNIIITGLVPRLRDDHPLGMAMLQTYCLRFLHHRLTRFLLPVQPVLFSRLAFWQQVSS</sequence>
<proteinExistence type="predicted"/>
<organism evidence="1 2">
    <name type="scientific">Advenella mimigardefordensis (strain DSM 17166 / LMG 22922 / DPN7)</name>
    <dbReference type="NCBI Taxonomy" id="1247726"/>
    <lineage>
        <taxon>Bacteria</taxon>
        <taxon>Pseudomonadati</taxon>
        <taxon>Pseudomonadota</taxon>
        <taxon>Betaproteobacteria</taxon>
        <taxon>Burkholderiales</taxon>
        <taxon>Alcaligenaceae</taxon>
    </lineage>
</organism>
<keyword evidence="2" id="KW-1185">Reference proteome</keyword>
<accession>W0PE04</accession>
<dbReference type="KEGG" id="amim:MIM_c29370"/>
<dbReference type="Proteomes" id="UP000019095">
    <property type="component" value="Chromosome"/>
</dbReference>
<gene>
    <name evidence="1" type="ORF">MIM_c29370</name>
</gene>
<evidence type="ECO:0000313" key="1">
    <source>
        <dbReference type="EMBL" id="AHG65001.1"/>
    </source>
</evidence>
<reference evidence="1 2" key="1">
    <citation type="journal article" date="2014" name="Microbiology">
        <title>Unravelling the complete genome sequence of Advenella mimigardefordensis strain DPN7T and novel insights in the catabolism of the xenobiotic polythioester precursor 3,3'-dithiodipropionate.</title>
        <authorList>
            <person name="Wubbeler J.H."/>
            <person name="Hiessl S."/>
            <person name="Schuldes J."/>
            <person name="Thurmer A."/>
            <person name="Daniel R."/>
            <person name="Steinbuchel A."/>
        </authorList>
    </citation>
    <scope>NUCLEOTIDE SEQUENCE [LARGE SCALE GENOMIC DNA]</scope>
    <source>
        <strain evidence="2">DSM 17166 / LMG 22922 / DPN7</strain>
    </source>
</reference>